<evidence type="ECO:0000256" key="12">
    <source>
        <dbReference type="ARBA" id="ARBA00022984"/>
    </source>
</evidence>
<name>A0A6C0RCL7_9BACT</name>
<dbReference type="Pfam" id="PF00912">
    <property type="entry name" value="Transgly"/>
    <property type="match status" value="1"/>
</dbReference>
<evidence type="ECO:0000256" key="1">
    <source>
        <dbReference type="ARBA" id="ARBA00004236"/>
    </source>
</evidence>
<evidence type="ECO:0000313" key="21">
    <source>
        <dbReference type="EMBL" id="QIA08234.1"/>
    </source>
</evidence>
<evidence type="ECO:0000313" key="22">
    <source>
        <dbReference type="Proteomes" id="UP000474630"/>
    </source>
</evidence>
<dbReference type="InterPro" id="IPR001460">
    <property type="entry name" value="PCN-bd_Tpept"/>
</dbReference>
<evidence type="ECO:0000256" key="14">
    <source>
        <dbReference type="ARBA" id="ARBA00023268"/>
    </source>
</evidence>
<organism evidence="21 22">
    <name type="scientific">Draconibacterium halophilum</name>
    <dbReference type="NCBI Taxonomy" id="2706887"/>
    <lineage>
        <taxon>Bacteria</taxon>
        <taxon>Pseudomonadati</taxon>
        <taxon>Bacteroidota</taxon>
        <taxon>Bacteroidia</taxon>
        <taxon>Marinilabiliales</taxon>
        <taxon>Prolixibacteraceae</taxon>
        <taxon>Draconibacterium</taxon>
    </lineage>
</organism>
<keyword evidence="12" id="KW-0573">Peptidoglycan synthesis</keyword>
<keyword evidence="22" id="KW-1185">Reference proteome</keyword>
<keyword evidence="10" id="KW-0378">Hydrolase</keyword>
<dbReference type="AlphaFoldDB" id="A0A6C0RCL7"/>
<keyword evidence="13 18" id="KW-0472">Membrane</keyword>
<keyword evidence="9" id="KW-0808">Transferase</keyword>
<keyword evidence="15" id="KW-0961">Cell wall biogenesis/degradation</keyword>
<dbReference type="GO" id="GO:0008360">
    <property type="term" value="P:regulation of cell shape"/>
    <property type="evidence" value="ECO:0007669"/>
    <property type="project" value="UniProtKB-KW"/>
</dbReference>
<dbReference type="SUPFAM" id="SSF53955">
    <property type="entry name" value="Lysozyme-like"/>
    <property type="match status" value="1"/>
</dbReference>
<dbReference type="GO" id="GO:0006508">
    <property type="term" value="P:proteolysis"/>
    <property type="evidence" value="ECO:0007669"/>
    <property type="project" value="UniProtKB-KW"/>
</dbReference>
<feature type="transmembrane region" description="Helical" evidence="18">
    <location>
        <begin position="20"/>
        <end position="44"/>
    </location>
</feature>
<dbReference type="InterPro" id="IPR050396">
    <property type="entry name" value="Glycosyltr_51/Transpeptidase"/>
</dbReference>
<comment type="catalytic activity">
    <reaction evidence="17">
        <text>[GlcNAc-(1-&gt;4)-Mur2Ac(oyl-L-Ala-gamma-D-Glu-L-Lys-D-Ala-D-Ala)](n)-di-trans,octa-cis-undecaprenyl diphosphate + beta-D-GlcNAc-(1-&gt;4)-Mur2Ac(oyl-L-Ala-gamma-D-Glu-L-Lys-D-Ala-D-Ala)-di-trans,octa-cis-undecaprenyl diphosphate = [GlcNAc-(1-&gt;4)-Mur2Ac(oyl-L-Ala-gamma-D-Glu-L-Lys-D-Ala-D-Ala)](n+1)-di-trans,octa-cis-undecaprenyl diphosphate + di-trans,octa-cis-undecaprenyl diphosphate + H(+)</text>
        <dbReference type="Rhea" id="RHEA:23708"/>
        <dbReference type="Rhea" id="RHEA-COMP:9602"/>
        <dbReference type="Rhea" id="RHEA-COMP:9603"/>
        <dbReference type="ChEBI" id="CHEBI:15378"/>
        <dbReference type="ChEBI" id="CHEBI:58405"/>
        <dbReference type="ChEBI" id="CHEBI:60033"/>
        <dbReference type="ChEBI" id="CHEBI:78435"/>
        <dbReference type="EC" id="2.4.99.28"/>
    </reaction>
</comment>
<evidence type="ECO:0000259" key="20">
    <source>
        <dbReference type="Pfam" id="PF00912"/>
    </source>
</evidence>
<keyword evidence="18" id="KW-0812">Transmembrane</keyword>
<evidence type="ECO:0000256" key="16">
    <source>
        <dbReference type="ARBA" id="ARBA00034000"/>
    </source>
</evidence>
<evidence type="ECO:0000256" key="2">
    <source>
        <dbReference type="ARBA" id="ARBA00004752"/>
    </source>
</evidence>
<evidence type="ECO:0000256" key="5">
    <source>
        <dbReference type="ARBA" id="ARBA00022475"/>
    </source>
</evidence>
<dbReference type="KEGG" id="drc:G0Q07_11130"/>
<sequence>MNRKKSKSNKSGNKHALLSFIFKAGVVLFLLGCLFFILVFLGVMGPVPSKSQLHLINNPLASEVYSVDGKILGRYYVENRSYATFDEISPNVINALIATEDARFYEHRGIDEVALARVLVKSILLRNDAAGGGSTISQQIAKNLFPRVDYGPMSMPVNKLREAIIAYRLERIYNKQEILALYLNTVPFAENTFGIEVAAERFFSRSPKSLDVHQAAVLVGMLKANNYYNPRTHPDRAIGRRNVVIDQMVKYNYLNTSDAAKYKEKPLDTHYRLISYNQGPAPYFLERLKPELLEWCEDNINEDGEPYNLYTDGLKITTSIDYNLQRYAQQSVREYMKNLQKVFDNHWKSRDIFREKPEVLKSAIQNNNTSGVSYSEELKKYSAKTHASLFTWDGVENVEVSRLDSLKHYLKLLNAGFIAIDPHSSHLKAWVGGIDYRFFKYDHVTAPRQTGSTFKPFVYLAALEEEISPDTYFINQHKVYEEYKDWAPRNSHNEYGGYYSMKGALAKSLNTVSVDVLLEAGIDETIDIAKDLGISADLPDYPSLALGVASVSLKEMVEAFAGIVNDGKPVKANYLLQIADKNGNILETFDYNLPYEPVVSPENCRAVINMMEAVVDGGTGRGIRTIYKIPGEFAGKTGTTQNNSDGWFIGLTPELVTGCWVGADDPRVHFRTTTYGQGAYMAMPIVGKFFYKTYRDKKFEHLKYSTFPDPEPELLAMLNTPEYKEVLDIEKHGFNFASIFGKKESEDLKDRPEAKADDNEKGQLWKKIKSIFRKKDK</sequence>
<evidence type="ECO:0000256" key="3">
    <source>
        <dbReference type="ARBA" id="ARBA00007090"/>
    </source>
</evidence>
<evidence type="ECO:0000256" key="17">
    <source>
        <dbReference type="ARBA" id="ARBA00049902"/>
    </source>
</evidence>
<keyword evidence="18" id="KW-1133">Transmembrane helix</keyword>
<dbReference type="Gene3D" id="3.40.710.10">
    <property type="entry name" value="DD-peptidase/beta-lactamase superfamily"/>
    <property type="match status" value="2"/>
</dbReference>
<dbReference type="GO" id="GO:0008658">
    <property type="term" value="F:penicillin binding"/>
    <property type="evidence" value="ECO:0007669"/>
    <property type="project" value="InterPro"/>
</dbReference>
<proteinExistence type="inferred from homology"/>
<dbReference type="GO" id="GO:0005886">
    <property type="term" value="C:plasma membrane"/>
    <property type="evidence" value="ECO:0007669"/>
    <property type="project" value="UniProtKB-SubCell"/>
</dbReference>
<evidence type="ECO:0000256" key="6">
    <source>
        <dbReference type="ARBA" id="ARBA00022645"/>
    </source>
</evidence>
<dbReference type="PANTHER" id="PTHR32282:SF11">
    <property type="entry name" value="PENICILLIN-BINDING PROTEIN 1B"/>
    <property type="match status" value="1"/>
</dbReference>
<dbReference type="GO" id="GO:0009252">
    <property type="term" value="P:peptidoglycan biosynthetic process"/>
    <property type="evidence" value="ECO:0007669"/>
    <property type="project" value="UniProtKB-KW"/>
</dbReference>
<keyword evidence="7" id="KW-0645">Protease</keyword>
<dbReference type="InterPro" id="IPR036950">
    <property type="entry name" value="PBP_transglycosylase"/>
</dbReference>
<evidence type="ECO:0000256" key="7">
    <source>
        <dbReference type="ARBA" id="ARBA00022670"/>
    </source>
</evidence>
<dbReference type="GO" id="GO:0071555">
    <property type="term" value="P:cell wall organization"/>
    <property type="evidence" value="ECO:0007669"/>
    <property type="project" value="UniProtKB-KW"/>
</dbReference>
<keyword evidence="11" id="KW-0133">Cell shape</keyword>
<feature type="domain" description="Glycosyl transferase family 51" evidence="20">
    <location>
        <begin position="69"/>
        <end position="248"/>
    </location>
</feature>
<dbReference type="GO" id="GO:0008955">
    <property type="term" value="F:peptidoglycan glycosyltransferase activity"/>
    <property type="evidence" value="ECO:0007669"/>
    <property type="project" value="UniProtKB-EC"/>
</dbReference>
<evidence type="ECO:0000256" key="18">
    <source>
        <dbReference type="SAM" id="Phobius"/>
    </source>
</evidence>
<evidence type="ECO:0000256" key="13">
    <source>
        <dbReference type="ARBA" id="ARBA00023136"/>
    </source>
</evidence>
<evidence type="ECO:0000256" key="8">
    <source>
        <dbReference type="ARBA" id="ARBA00022676"/>
    </source>
</evidence>
<evidence type="ECO:0000256" key="4">
    <source>
        <dbReference type="ARBA" id="ARBA00007739"/>
    </source>
</evidence>
<dbReference type="InterPro" id="IPR012338">
    <property type="entry name" value="Beta-lactam/transpept-like"/>
</dbReference>
<protein>
    <submittedName>
        <fullName evidence="21">Penicillin-binding protein</fullName>
    </submittedName>
</protein>
<dbReference type="Pfam" id="PF00905">
    <property type="entry name" value="Transpeptidase"/>
    <property type="match status" value="1"/>
</dbReference>
<dbReference type="SUPFAM" id="SSF56601">
    <property type="entry name" value="beta-lactamase/transpeptidase-like"/>
    <property type="match status" value="1"/>
</dbReference>
<dbReference type="GO" id="GO:0030288">
    <property type="term" value="C:outer membrane-bounded periplasmic space"/>
    <property type="evidence" value="ECO:0007669"/>
    <property type="project" value="TreeGrafter"/>
</dbReference>
<evidence type="ECO:0000256" key="15">
    <source>
        <dbReference type="ARBA" id="ARBA00023316"/>
    </source>
</evidence>
<feature type="domain" description="Penicillin-binding protein transpeptidase" evidence="19">
    <location>
        <begin position="417"/>
        <end position="653"/>
    </location>
</feature>
<evidence type="ECO:0000256" key="11">
    <source>
        <dbReference type="ARBA" id="ARBA00022960"/>
    </source>
</evidence>
<dbReference type="Gene3D" id="1.10.3810.10">
    <property type="entry name" value="Biosynthetic peptidoglycan transglycosylase-like"/>
    <property type="match status" value="1"/>
</dbReference>
<comment type="pathway">
    <text evidence="2">Cell wall biogenesis; peptidoglycan biosynthesis.</text>
</comment>
<evidence type="ECO:0000256" key="9">
    <source>
        <dbReference type="ARBA" id="ARBA00022679"/>
    </source>
</evidence>
<evidence type="ECO:0000259" key="19">
    <source>
        <dbReference type="Pfam" id="PF00905"/>
    </source>
</evidence>
<keyword evidence="5" id="KW-1003">Cell membrane</keyword>
<dbReference type="PANTHER" id="PTHR32282">
    <property type="entry name" value="BINDING PROTEIN TRANSPEPTIDASE, PUTATIVE-RELATED"/>
    <property type="match status" value="1"/>
</dbReference>
<accession>A0A6C0RCL7</accession>
<dbReference type="InterPro" id="IPR001264">
    <property type="entry name" value="Glyco_trans_51"/>
</dbReference>
<keyword evidence="8" id="KW-0328">Glycosyltransferase</keyword>
<reference evidence="21 22" key="1">
    <citation type="submission" date="2020-02" db="EMBL/GenBank/DDBJ databases">
        <title>Genome sequencing for Draconibacterium sp. strain M1.</title>
        <authorList>
            <person name="Park S.-J."/>
        </authorList>
    </citation>
    <scope>NUCLEOTIDE SEQUENCE [LARGE SCALE GENOMIC DNA]</scope>
    <source>
        <strain evidence="21 22">M1</strain>
    </source>
</reference>
<evidence type="ECO:0000256" key="10">
    <source>
        <dbReference type="ARBA" id="ARBA00022801"/>
    </source>
</evidence>
<keyword evidence="6" id="KW-0121">Carboxypeptidase</keyword>
<gene>
    <name evidence="21" type="ORF">G0Q07_11130</name>
</gene>
<keyword evidence="14" id="KW-0511">Multifunctional enzyme</keyword>
<dbReference type="RefSeq" id="WP_163346155.1">
    <property type="nucleotide sequence ID" value="NZ_CP048409.1"/>
</dbReference>
<dbReference type="Proteomes" id="UP000474630">
    <property type="component" value="Chromosome"/>
</dbReference>
<comment type="catalytic activity">
    <reaction evidence="16">
        <text>Preferential cleavage: (Ac)2-L-Lys-D-Ala-|-D-Ala. Also transpeptidation of peptidyl-alanyl moieties that are N-acyl substituents of D-alanine.</text>
        <dbReference type="EC" id="3.4.16.4"/>
    </reaction>
</comment>
<dbReference type="GO" id="GO:0009002">
    <property type="term" value="F:serine-type D-Ala-D-Ala carboxypeptidase activity"/>
    <property type="evidence" value="ECO:0007669"/>
    <property type="project" value="UniProtKB-EC"/>
</dbReference>
<comment type="subcellular location">
    <subcellularLocation>
        <location evidence="1">Cell membrane</location>
    </subcellularLocation>
</comment>
<comment type="similarity">
    <text evidence="3">In the C-terminal section; belongs to the transpeptidase family.</text>
</comment>
<dbReference type="EMBL" id="CP048409">
    <property type="protein sequence ID" value="QIA08234.1"/>
    <property type="molecule type" value="Genomic_DNA"/>
</dbReference>
<comment type="similarity">
    <text evidence="4">In the N-terminal section; belongs to the glycosyltransferase 51 family.</text>
</comment>
<dbReference type="InterPro" id="IPR023346">
    <property type="entry name" value="Lysozyme-like_dom_sf"/>
</dbReference>